<name>A0A0C3MCB6_9PORP</name>
<dbReference type="EMBL" id="JPIT01000007">
    <property type="protein sequence ID" value="KIO47268.1"/>
    <property type="molecule type" value="Genomic_DNA"/>
</dbReference>
<dbReference type="GO" id="GO:0005829">
    <property type="term" value="C:cytosol"/>
    <property type="evidence" value="ECO:0007669"/>
    <property type="project" value="TreeGrafter"/>
</dbReference>
<reference evidence="5 6" key="2">
    <citation type="submission" date="2014-07" db="EMBL/GenBank/DDBJ databases">
        <title>Porphyromonadaceae bacterium OUH 334697 = ATCC BAA-2682 = DSM 28341 draft genome.</title>
        <authorList>
            <person name="Sydenham T.V."/>
            <person name="Hasman H."/>
            <person name="Justesen U.S."/>
        </authorList>
    </citation>
    <scope>NUCLEOTIDE SEQUENCE [LARGE SCALE GENOMIC DNA]</scope>
    <source>
        <strain evidence="5 6">OUH 334697</strain>
    </source>
</reference>
<dbReference type="InterPro" id="IPR029056">
    <property type="entry name" value="Ribokinase-like"/>
</dbReference>
<dbReference type="Proteomes" id="UP000031980">
    <property type="component" value="Unassembled WGS sequence"/>
</dbReference>
<dbReference type="Pfam" id="PF00294">
    <property type="entry name" value="PfkB"/>
    <property type="match status" value="1"/>
</dbReference>
<gene>
    <name evidence="4" type="ORF">BA92_11895</name>
    <name evidence="5" type="ORF">IE90_01355</name>
</gene>
<proteinExistence type="predicted"/>
<sequence length="286" mass="31443">MNGLFIGLSTIDLIYYVERTVYANEKINAKEIVLSGGGPAYNAAVTFSALGNKSLLISGIGPSSLSTIIHKELKDFHISCIDGFKDSSQTLPVSSIQITPDGERAVLTNSGPRSLQPEQLPGDIPPDTRILLTDGHYLESAIHFSQIAYQQKIPTILDGGSWKKGMEKLLPWINVIICSDTFRIPSVADNYLEKKAYLFHTGPQKVAFTRGANSVLAFENDLQTEITVPDFPVVDTLGAGDIFHGAFCHYYIEHFNFLKALKQASEIASLSCKYKGTKAWIDQLNK</sequence>
<comment type="caution">
    <text evidence="4">The sequence shown here is derived from an EMBL/GenBank/DDBJ whole genome shotgun (WGS) entry which is preliminary data.</text>
</comment>
<dbReference type="RefSeq" id="WP_041502214.1">
    <property type="nucleotide sequence ID" value="NZ_JPIT01000007.1"/>
</dbReference>
<dbReference type="PANTHER" id="PTHR10584">
    <property type="entry name" value="SUGAR KINASE"/>
    <property type="match status" value="1"/>
</dbReference>
<dbReference type="PANTHER" id="PTHR10584:SF157">
    <property type="entry name" value="SULFOFRUCTOSE KINASE"/>
    <property type="match status" value="1"/>
</dbReference>
<evidence type="ECO:0000313" key="6">
    <source>
        <dbReference type="Proteomes" id="UP000031937"/>
    </source>
</evidence>
<evidence type="ECO:0000313" key="7">
    <source>
        <dbReference type="Proteomes" id="UP000031980"/>
    </source>
</evidence>
<evidence type="ECO:0000256" key="1">
    <source>
        <dbReference type="ARBA" id="ARBA00022679"/>
    </source>
</evidence>
<organism evidence="4 7">
    <name type="scientific">Sanguibacteroides justesenii</name>
    <dbReference type="NCBI Taxonomy" id="1547597"/>
    <lineage>
        <taxon>Bacteria</taxon>
        <taxon>Pseudomonadati</taxon>
        <taxon>Bacteroidota</taxon>
        <taxon>Bacteroidia</taxon>
        <taxon>Bacteroidales</taxon>
        <taxon>Porphyromonadaceae</taxon>
        <taxon>Sanguibacteroides</taxon>
    </lineage>
</organism>
<dbReference type="InterPro" id="IPR011611">
    <property type="entry name" value="PfkB_dom"/>
</dbReference>
<dbReference type="EMBL" id="JPIU01000040">
    <property type="protein sequence ID" value="KIO44073.1"/>
    <property type="molecule type" value="Genomic_DNA"/>
</dbReference>
<feature type="domain" description="Carbohydrate kinase PfkB" evidence="3">
    <location>
        <begin position="5"/>
        <end position="279"/>
    </location>
</feature>
<dbReference type="Proteomes" id="UP000031937">
    <property type="component" value="Unassembled WGS sequence"/>
</dbReference>
<dbReference type="SUPFAM" id="SSF53613">
    <property type="entry name" value="Ribokinase-like"/>
    <property type="match status" value="1"/>
</dbReference>
<evidence type="ECO:0000259" key="3">
    <source>
        <dbReference type="Pfam" id="PF00294"/>
    </source>
</evidence>
<accession>A0A0C3MCB6</accession>
<keyword evidence="1" id="KW-0808">Transferase</keyword>
<dbReference type="Gene3D" id="3.40.1190.20">
    <property type="match status" value="1"/>
</dbReference>
<keyword evidence="2" id="KW-0418">Kinase</keyword>
<evidence type="ECO:0000313" key="5">
    <source>
        <dbReference type="EMBL" id="KIO47268.1"/>
    </source>
</evidence>
<dbReference type="GO" id="GO:0016301">
    <property type="term" value="F:kinase activity"/>
    <property type="evidence" value="ECO:0007669"/>
    <property type="project" value="UniProtKB-KW"/>
</dbReference>
<evidence type="ECO:0000313" key="4">
    <source>
        <dbReference type="EMBL" id="KIO44073.1"/>
    </source>
</evidence>
<keyword evidence="7" id="KW-1185">Reference proteome</keyword>
<reference evidence="4 7" key="1">
    <citation type="submission" date="2014-07" db="EMBL/GenBank/DDBJ databases">
        <title>Porphyromonadaceae bacterium OUH 308042 = ATCC BAA-2681 = DSM 28342 draft genome.</title>
        <authorList>
            <person name="Sydenham T.V."/>
            <person name="Hasman H."/>
            <person name="Justensen U.S."/>
        </authorList>
    </citation>
    <scope>NUCLEOTIDE SEQUENCE [LARGE SCALE GENOMIC DNA]</scope>
    <source>
        <strain evidence="4 7">OUH 308042</strain>
    </source>
</reference>
<dbReference type="AlphaFoldDB" id="A0A0C3MCB6"/>
<protein>
    <recommendedName>
        <fullName evidence="3">Carbohydrate kinase PfkB domain-containing protein</fullName>
    </recommendedName>
</protein>
<evidence type="ECO:0000256" key="2">
    <source>
        <dbReference type="ARBA" id="ARBA00022777"/>
    </source>
</evidence>